<proteinExistence type="predicted"/>
<feature type="transmembrane region" description="Helical" evidence="6">
    <location>
        <begin position="132"/>
        <end position="153"/>
    </location>
</feature>
<dbReference type="PANTHER" id="PTHR30566:SF25">
    <property type="entry name" value="INNER MEMBRANE PROTEIN"/>
    <property type="match status" value="1"/>
</dbReference>
<evidence type="ECO:0000256" key="2">
    <source>
        <dbReference type="ARBA" id="ARBA00022692"/>
    </source>
</evidence>
<feature type="region of interest" description="Disordered" evidence="5">
    <location>
        <begin position="344"/>
        <end position="364"/>
    </location>
</feature>
<dbReference type="Proteomes" id="UP000198324">
    <property type="component" value="Unassembled WGS sequence"/>
</dbReference>
<evidence type="ECO:0000256" key="6">
    <source>
        <dbReference type="SAM" id="Phobius"/>
    </source>
</evidence>
<feature type="transmembrane region" description="Helical" evidence="6">
    <location>
        <begin position="12"/>
        <end position="33"/>
    </location>
</feature>
<organism evidence="8 9">
    <name type="scientific">Humidesulfovibrio mexicanus</name>
    <dbReference type="NCBI Taxonomy" id="147047"/>
    <lineage>
        <taxon>Bacteria</taxon>
        <taxon>Pseudomonadati</taxon>
        <taxon>Thermodesulfobacteriota</taxon>
        <taxon>Desulfovibrionia</taxon>
        <taxon>Desulfovibrionales</taxon>
        <taxon>Desulfovibrionaceae</taxon>
        <taxon>Humidesulfovibrio</taxon>
    </lineage>
</organism>
<keyword evidence="2 6" id="KW-0812">Transmembrane</keyword>
<keyword evidence="4 6" id="KW-0472">Membrane</keyword>
<evidence type="ECO:0000259" key="7">
    <source>
        <dbReference type="Pfam" id="PF00924"/>
    </source>
</evidence>
<comment type="subcellular location">
    <subcellularLocation>
        <location evidence="1">Membrane</location>
    </subcellularLocation>
</comment>
<dbReference type="PANTHER" id="PTHR30566">
    <property type="entry name" value="YNAI-RELATED MECHANOSENSITIVE ION CHANNEL"/>
    <property type="match status" value="1"/>
</dbReference>
<evidence type="ECO:0000313" key="9">
    <source>
        <dbReference type="Proteomes" id="UP000198324"/>
    </source>
</evidence>
<feature type="transmembrane region" description="Helical" evidence="6">
    <location>
        <begin position="54"/>
        <end position="74"/>
    </location>
</feature>
<keyword evidence="9" id="KW-1185">Reference proteome</keyword>
<evidence type="ECO:0000256" key="5">
    <source>
        <dbReference type="SAM" id="MobiDB-lite"/>
    </source>
</evidence>
<feature type="compositionally biased region" description="Basic and acidic residues" evidence="5">
    <location>
        <begin position="355"/>
        <end position="364"/>
    </location>
</feature>
<accession>A0A238Z4D4</accession>
<dbReference type="EMBL" id="FZOC01000002">
    <property type="protein sequence ID" value="SNR78186.1"/>
    <property type="molecule type" value="Genomic_DNA"/>
</dbReference>
<dbReference type="AlphaFoldDB" id="A0A238Z4D4"/>
<evidence type="ECO:0000256" key="3">
    <source>
        <dbReference type="ARBA" id="ARBA00022989"/>
    </source>
</evidence>
<dbReference type="Gene3D" id="1.10.287.1260">
    <property type="match status" value="1"/>
</dbReference>
<dbReference type="InterPro" id="IPR010920">
    <property type="entry name" value="LSM_dom_sf"/>
</dbReference>
<sequence>MPMPAQELFMPFLALACAIPLGLLAQALAFRALRRAALARGNGIWPQALEMLRGPGRMATLLLALELAMTAWPLPEAARPTADKAAILGLIALLAWLALALGGVLGLWVQHAYDLNAQDNLHARRMLTKARLFRRLFTVLVAVLALSAGLMVFEATRGVGASLLASAGIAGAVAGLSAQRLLGAVISGVQIAITQPIRLDDVVVVEGEWGRIEEIGITYVVVRIWDQRRLVLPTTYFLERPIQNWTRSSSELLGTVFVHVDHRAPVSAIRRELERICSQEAGGLWDGRVCGLQVTQAGPATLELRALVSAADASTCWDLRCLVRERLTDFLRESLPEALPRTRLARAEGPQGTNAKEDHAFTIR</sequence>
<dbReference type="Pfam" id="PF00924">
    <property type="entry name" value="MS_channel_2nd"/>
    <property type="match status" value="1"/>
</dbReference>
<reference evidence="8 9" key="1">
    <citation type="submission" date="2017-06" db="EMBL/GenBank/DDBJ databases">
        <authorList>
            <person name="Kim H.J."/>
            <person name="Triplett B.A."/>
        </authorList>
    </citation>
    <scope>NUCLEOTIDE SEQUENCE [LARGE SCALE GENOMIC DNA]</scope>
    <source>
        <strain evidence="8 9">DSM 13116</strain>
    </source>
</reference>
<keyword evidence="3 6" id="KW-1133">Transmembrane helix</keyword>
<protein>
    <submittedName>
        <fullName evidence="8">Small-conductance mechanosensitive channel</fullName>
    </submittedName>
</protein>
<evidence type="ECO:0000256" key="1">
    <source>
        <dbReference type="ARBA" id="ARBA00004370"/>
    </source>
</evidence>
<gene>
    <name evidence="8" type="ORF">SAMN04488503_1241</name>
</gene>
<dbReference type="InterPro" id="IPR023408">
    <property type="entry name" value="MscS_beta-dom_sf"/>
</dbReference>
<dbReference type="InterPro" id="IPR006685">
    <property type="entry name" value="MscS_channel_2nd"/>
</dbReference>
<dbReference type="SUPFAM" id="SSF50182">
    <property type="entry name" value="Sm-like ribonucleoproteins"/>
    <property type="match status" value="1"/>
</dbReference>
<dbReference type="GO" id="GO:0016020">
    <property type="term" value="C:membrane"/>
    <property type="evidence" value="ECO:0007669"/>
    <property type="project" value="UniProtKB-SubCell"/>
</dbReference>
<dbReference type="GO" id="GO:0008381">
    <property type="term" value="F:mechanosensitive monoatomic ion channel activity"/>
    <property type="evidence" value="ECO:0007669"/>
    <property type="project" value="UniProtKB-ARBA"/>
</dbReference>
<name>A0A238Z4D4_9BACT</name>
<dbReference type="OrthoDB" id="9792218at2"/>
<evidence type="ECO:0000313" key="8">
    <source>
        <dbReference type="EMBL" id="SNR78186.1"/>
    </source>
</evidence>
<dbReference type="Gene3D" id="2.30.30.60">
    <property type="match status" value="1"/>
</dbReference>
<evidence type="ECO:0000256" key="4">
    <source>
        <dbReference type="ARBA" id="ARBA00023136"/>
    </source>
</evidence>
<feature type="domain" description="Mechanosensitive ion channel MscS" evidence="7">
    <location>
        <begin position="184"/>
        <end position="247"/>
    </location>
</feature>
<feature type="transmembrane region" description="Helical" evidence="6">
    <location>
        <begin position="86"/>
        <end position="111"/>
    </location>
</feature>